<dbReference type="GO" id="GO:0004016">
    <property type="term" value="F:adenylate cyclase activity"/>
    <property type="evidence" value="ECO:0007669"/>
    <property type="project" value="UniProtKB-UniRule"/>
</dbReference>
<dbReference type="InterPro" id="IPR034701">
    <property type="entry name" value="CdaA"/>
</dbReference>
<dbReference type="InterPro" id="IPR003390">
    <property type="entry name" value="DNA_integrity_scan_DisA_N"/>
</dbReference>
<evidence type="ECO:0000256" key="6">
    <source>
        <dbReference type="ARBA" id="ARBA00022741"/>
    </source>
</evidence>
<dbReference type="Proteomes" id="UP000824132">
    <property type="component" value="Unassembled WGS sequence"/>
</dbReference>
<keyword evidence="6 10" id="KW-0547">Nucleotide-binding</keyword>
<comment type="subunit">
    <text evidence="10">Probably a homodimer.</text>
</comment>
<protein>
    <recommendedName>
        <fullName evidence="10">Diadenylate cyclase</fullName>
        <shortName evidence="10">DAC</shortName>
        <ecNumber evidence="10">2.7.7.85</ecNumber>
    </recommendedName>
    <alternativeName>
        <fullName evidence="10">Cyclic-di-AMP synthase</fullName>
        <shortName evidence="10">c-di-AMP synthase</shortName>
    </alternativeName>
</protein>
<comment type="similarity">
    <text evidence="10">Belongs to the adenylate cyclase family. DacA/CdaA subfamily.</text>
</comment>
<evidence type="ECO:0000313" key="12">
    <source>
        <dbReference type="EMBL" id="HIZ04184.1"/>
    </source>
</evidence>
<keyword evidence="9 10" id="KW-0472">Membrane</keyword>
<evidence type="ECO:0000256" key="7">
    <source>
        <dbReference type="ARBA" id="ARBA00022840"/>
    </source>
</evidence>
<evidence type="ECO:0000256" key="8">
    <source>
        <dbReference type="ARBA" id="ARBA00022989"/>
    </source>
</evidence>
<keyword evidence="5 10" id="KW-0548">Nucleotidyltransferase</keyword>
<comment type="caution">
    <text evidence="10">Lacks conserved residue(s) required for the propagation of feature annotation.</text>
</comment>
<evidence type="ECO:0000259" key="11">
    <source>
        <dbReference type="PROSITE" id="PS51794"/>
    </source>
</evidence>
<feature type="transmembrane region" description="Helical" evidence="10">
    <location>
        <begin position="72"/>
        <end position="92"/>
    </location>
</feature>
<evidence type="ECO:0000256" key="9">
    <source>
        <dbReference type="ARBA" id="ARBA00023136"/>
    </source>
</evidence>
<comment type="caution">
    <text evidence="12">The sequence shown here is derived from an EMBL/GenBank/DDBJ whole genome shotgun (WGS) entry which is preliminary data.</text>
</comment>
<sequence>MKEFFSNVAKACSNAFGSFDFIDALEIILFVIVFYYVFKILKNSNAKGVIAVFILFTLVTGIVFIGNESLPGYAFLIFPIVFAAMVMIIFNVEVKRDILNIGSPKFLTKEPDKQAHVTKEEVERYIADIIRALQNMSKDNIGALIILANDNIPRQVLESGVMMDARISAQLIEGIFFPKAPLHDGAMVINNYKIQAAGCFLPLTQNVNIPKELGTRHRAGIGITETSDVIALIVSEETGIITIAQRGKISRYADYDLLRKTLGDYYWKDLGGEGRKR</sequence>
<evidence type="ECO:0000256" key="4">
    <source>
        <dbReference type="ARBA" id="ARBA00022692"/>
    </source>
</evidence>
<dbReference type="Pfam" id="PF02457">
    <property type="entry name" value="DAC"/>
    <property type="match status" value="1"/>
</dbReference>
<dbReference type="InterPro" id="IPR036888">
    <property type="entry name" value="DNA_integrity_DisA_N_sf"/>
</dbReference>
<keyword evidence="4 10" id="KW-0812">Transmembrane</keyword>
<evidence type="ECO:0000256" key="10">
    <source>
        <dbReference type="HAMAP-Rule" id="MF_01499"/>
    </source>
</evidence>
<keyword evidence="2 10" id="KW-1003">Cell membrane</keyword>
<gene>
    <name evidence="10" type="primary">dacA</name>
    <name evidence="12" type="ORF">H9727_07865</name>
</gene>
<organism evidence="12 13">
    <name type="scientific">Candidatus Borkfalkia avistercoris</name>
    <dbReference type="NCBI Taxonomy" id="2838504"/>
    <lineage>
        <taxon>Bacteria</taxon>
        <taxon>Bacillati</taxon>
        <taxon>Bacillota</taxon>
        <taxon>Clostridia</taxon>
        <taxon>Christensenellales</taxon>
        <taxon>Christensenellaceae</taxon>
        <taxon>Candidatus Borkfalkia</taxon>
    </lineage>
</organism>
<dbReference type="InterPro" id="IPR014046">
    <property type="entry name" value="C-di-AMP_synthase"/>
</dbReference>
<dbReference type="EMBL" id="DXCL01000046">
    <property type="protein sequence ID" value="HIZ04184.1"/>
    <property type="molecule type" value="Genomic_DNA"/>
</dbReference>
<dbReference type="InterPro" id="IPR050338">
    <property type="entry name" value="DisA"/>
</dbReference>
<dbReference type="Gene3D" id="3.40.1700.10">
    <property type="entry name" value="DNA integrity scanning protein, DisA, N-terminal domain"/>
    <property type="match status" value="1"/>
</dbReference>
<keyword evidence="8 10" id="KW-1133">Transmembrane helix</keyword>
<evidence type="ECO:0000256" key="2">
    <source>
        <dbReference type="ARBA" id="ARBA00022475"/>
    </source>
</evidence>
<reference evidence="12" key="1">
    <citation type="journal article" date="2021" name="PeerJ">
        <title>Extensive microbial diversity within the chicken gut microbiome revealed by metagenomics and culture.</title>
        <authorList>
            <person name="Gilroy R."/>
            <person name="Ravi A."/>
            <person name="Getino M."/>
            <person name="Pursley I."/>
            <person name="Horton D.L."/>
            <person name="Alikhan N.F."/>
            <person name="Baker D."/>
            <person name="Gharbi K."/>
            <person name="Hall N."/>
            <person name="Watson M."/>
            <person name="Adriaenssens E.M."/>
            <person name="Foster-Nyarko E."/>
            <person name="Jarju S."/>
            <person name="Secka A."/>
            <person name="Antonio M."/>
            <person name="Oren A."/>
            <person name="Chaudhuri R.R."/>
            <person name="La Ragione R."/>
            <person name="Hildebrand F."/>
            <person name="Pallen M.J."/>
        </authorList>
    </citation>
    <scope>NUCLEOTIDE SEQUENCE</scope>
    <source>
        <strain evidence="12">CHK187-5294</strain>
    </source>
</reference>
<evidence type="ECO:0000256" key="3">
    <source>
        <dbReference type="ARBA" id="ARBA00022679"/>
    </source>
</evidence>
<dbReference type="PANTHER" id="PTHR34185:SF1">
    <property type="entry name" value="DIADENYLATE CYCLASE"/>
    <property type="match status" value="1"/>
</dbReference>
<reference evidence="12" key="2">
    <citation type="submission" date="2021-04" db="EMBL/GenBank/DDBJ databases">
        <authorList>
            <person name="Gilroy R."/>
        </authorList>
    </citation>
    <scope>NUCLEOTIDE SEQUENCE</scope>
    <source>
        <strain evidence="12">CHK187-5294</strain>
    </source>
</reference>
<dbReference type="HAMAP" id="MF_01499">
    <property type="entry name" value="DacA"/>
    <property type="match status" value="1"/>
</dbReference>
<feature type="domain" description="DAC" evidence="11">
    <location>
        <begin position="91"/>
        <end position="255"/>
    </location>
</feature>
<evidence type="ECO:0000256" key="1">
    <source>
        <dbReference type="ARBA" id="ARBA00000877"/>
    </source>
</evidence>
<dbReference type="SUPFAM" id="SSF143597">
    <property type="entry name" value="YojJ-like"/>
    <property type="match status" value="1"/>
</dbReference>
<name>A0A9D2D0E9_9FIRM</name>
<evidence type="ECO:0000256" key="5">
    <source>
        <dbReference type="ARBA" id="ARBA00022695"/>
    </source>
</evidence>
<dbReference type="AlphaFoldDB" id="A0A9D2D0E9"/>
<accession>A0A9D2D0E9</accession>
<dbReference type="EC" id="2.7.7.85" evidence="10"/>
<dbReference type="FunFam" id="3.40.1700.10:FF:000002">
    <property type="entry name" value="Diadenylate cyclase"/>
    <property type="match status" value="1"/>
</dbReference>
<feature type="transmembrane region" description="Helical" evidence="10">
    <location>
        <begin position="49"/>
        <end position="66"/>
    </location>
</feature>
<comment type="catalytic activity">
    <reaction evidence="1 10">
        <text>2 ATP = 3',3'-c-di-AMP + 2 diphosphate</text>
        <dbReference type="Rhea" id="RHEA:35655"/>
        <dbReference type="ChEBI" id="CHEBI:30616"/>
        <dbReference type="ChEBI" id="CHEBI:33019"/>
        <dbReference type="ChEBI" id="CHEBI:71500"/>
        <dbReference type="EC" id="2.7.7.85"/>
    </reaction>
</comment>
<comment type="function">
    <text evidence="10">Catalyzes the condensation of 2 ATP molecules into cyclic di-AMP (c-di-AMP), a second messenger used to regulate differing processes in different bacteria.</text>
</comment>
<dbReference type="PROSITE" id="PS51794">
    <property type="entry name" value="DAC"/>
    <property type="match status" value="1"/>
</dbReference>
<proteinExistence type="inferred from homology"/>
<evidence type="ECO:0000313" key="13">
    <source>
        <dbReference type="Proteomes" id="UP000824132"/>
    </source>
</evidence>
<feature type="transmembrane region" description="Helical" evidence="10">
    <location>
        <begin position="15"/>
        <end position="37"/>
    </location>
</feature>
<keyword evidence="7 10" id="KW-0067">ATP-binding</keyword>
<keyword evidence="3 10" id="KW-0808">Transferase</keyword>
<dbReference type="GO" id="GO:0106408">
    <property type="term" value="F:diadenylate cyclase activity"/>
    <property type="evidence" value="ECO:0007669"/>
    <property type="project" value="UniProtKB-EC"/>
</dbReference>
<dbReference type="PANTHER" id="PTHR34185">
    <property type="entry name" value="DIADENYLATE CYCLASE"/>
    <property type="match status" value="1"/>
</dbReference>
<dbReference type="PIRSF" id="PIRSF004793">
    <property type="entry name" value="UCP004793"/>
    <property type="match status" value="1"/>
</dbReference>
<dbReference type="GO" id="GO:0006171">
    <property type="term" value="P:cAMP biosynthetic process"/>
    <property type="evidence" value="ECO:0007669"/>
    <property type="project" value="InterPro"/>
</dbReference>
<dbReference type="GO" id="GO:0005524">
    <property type="term" value="F:ATP binding"/>
    <property type="evidence" value="ECO:0007669"/>
    <property type="project" value="UniProtKB-UniRule"/>
</dbReference>